<keyword evidence="7" id="KW-1185">Reference proteome</keyword>
<organism evidence="6 7">
    <name type="scientific">Laceyella putida</name>
    <dbReference type="NCBI Taxonomy" id="110101"/>
    <lineage>
        <taxon>Bacteria</taxon>
        <taxon>Bacillati</taxon>
        <taxon>Bacillota</taxon>
        <taxon>Bacilli</taxon>
        <taxon>Bacillales</taxon>
        <taxon>Thermoactinomycetaceae</taxon>
        <taxon>Laceyella</taxon>
    </lineage>
</organism>
<protein>
    <submittedName>
        <fullName evidence="6">S-adenosylmethionine:tRNA ribosyltransferase-isomerase</fullName>
    </submittedName>
</protein>
<dbReference type="SUPFAM" id="SSF111337">
    <property type="entry name" value="QueA-like"/>
    <property type="match status" value="1"/>
</dbReference>
<evidence type="ECO:0000313" key="6">
    <source>
        <dbReference type="EMBL" id="MFC7443000.1"/>
    </source>
</evidence>
<evidence type="ECO:0000256" key="3">
    <source>
        <dbReference type="ARBA" id="ARBA00022691"/>
    </source>
</evidence>
<dbReference type="PANTHER" id="PTHR30307">
    <property type="entry name" value="S-ADENOSYLMETHIONINE:TRNA RIBOSYLTRANSFERASE-ISOMERASE"/>
    <property type="match status" value="1"/>
</dbReference>
<name>A0ABW2RPU4_9BACL</name>
<dbReference type="InterPro" id="IPR042119">
    <property type="entry name" value="QueA_dom2"/>
</dbReference>
<sequence length="337" mass="38429">MSKMATAPLTFSLPEELNASTPPERRGLRRDHVRLMISDRSTGASEHVRFHQLDQFLQPGDVVVLNSSRTIPAVLRTEDREVRLARRLSDRHWDAFIMGKTVQAGEKLIFSPALQAEVHRIKTPLVELRFSLSDACLLEQIYALGEPIRYEYIHQPWPLEYYQNVYASEPGSVELPSAGRAFSWEVLFRLKRRGIHVAYLTLHTGLSYLSEELGALPPEANCEYYHIPQETVERVSQAKQAGNRVIAVGTTVVRALESDWLRKAPHEAKAGWTCIHIDAHTPLRVVDGLMTGFHEPEASHLDLLSAFAPPESLRRMYEEAIQLRYLWHEFGDIHLII</sequence>
<dbReference type="RefSeq" id="WP_379867273.1">
    <property type="nucleotide sequence ID" value="NZ_JBHTBW010000069.1"/>
</dbReference>
<dbReference type="InterPro" id="IPR042118">
    <property type="entry name" value="QueA_dom1"/>
</dbReference>
<dbReference type="EMBL" id="JBHTBW010000069">
    <property type="protein sequence ID" value="MFC7443000.1"/>
    <property type="molecule type" value="Genomic_DNA"/>
</dbReference>
<evidence type="ECO:0000256" key="1">
    <source>
        <dbReference type="ARBA" id="ARBA00022490"/>
    </source>
</evidence>
<comment type="caution">
    <text evidence="6">The sequence shown here is derived from an EMBL/GenBank/DDBJ whole genome shotgun (WGS) entry which is preliminary data.</text>
</comment>
<evidence type="ECO:0000313" key="7">
    <source>
        <dbReference type="Proteomes" id="UP001596500"/>
    </source>
</evidence>
<reference evidence="7" key="1">
    <citation type="journal article" date="2019" name="Int. J. Syst. Evol. Microbiol.">
        <title>The Global Catalogue of Microorganisms (GCM) 10K type strain sequencing project: providing services to taxonomists for standard genome sequencing and annotation.</title>
        <authorList>
            <consortium name="The Broad Institute Genomics Platform"/>
            <consortium name="The Broad Institute Genome Sequencing Center for Infectious Disease"/>
            <person name="Wu L."/>
            <person name="Ma J."/>
        </authorList>
    </citation>
    <scope>NUCLEOTIDE SEQUENCE [LARGE SCALE GENOMIC DNA]</scope>
    <source>
        <strain evidence="7">CGMCC 1.12942</strain>
    </source>
</reference>
<keyword evidence="2" id="KW-0808">Transferase</keyword>
<keyword evidence="1" id="KW-0963">Cytoplasm</keyword>
<evidence type="ECO:0000256" key="2">
    <source>
        <dbReference type="ARBA" id="ARBA00022679"/>
    </source>
</evidence>
<dbReference type="InterPro" id="IPR036100">
    <property type="entry name" value="QueA_sf"/>
</dbReference>
<dbReference type="InterPro" id="IPR003699">
    <property type="entry name" value="QueA"/>
</dbReference>
<keyword evidence="3" id="KW-0949">S-adenosyl-L-methionine</keyword>
<dbReference type="Pfam" id="PF02547">
    <property type="entry name" value="Queuosine_synth"/>
    <property type="match status" value="1"/>
</dbReference>
<dbReference type="Gene3D" id="3.40.1780.10">
    <property type="entry name" value="QueA-like"/>
    <property type="match status" value="1"/>
</dbReference>
<dbReference type="Proteomes" id="UP001596500">
    <property type="component" value="Unassembled WGS sequence"/>
</dbReference>
<accession>A0ABW2RPU4</accession>
<evidence type="ECO:0000256" key="5">
    <source>
        <dbReference type="SAM" id="MobiDB-lite"/>
    </source>
</evidence>
<dbReference type="PANTHER" id="PTHR30307:SF0">
    <property type="entry name" value="S-ADENOSYLMETHIONINE:TRNA RIBOSYLTRANSFERASE-ISOMERASE"/>
    <property type="match status" value="1"/>
</dbReference>
<feature type="region of interest" description="Disordered" evidence="5">
    <location>
        <begin position="1"/>
        <end position="26"/>
    </location>
</feature>
<keyword evidence="4" id="KW-0671">Queuosine biosynthesis</keyword>
<proteinExistence type="predicted"/>
<evidence type="ECO:0000256" key="4">
    <source>
        <dbReference type="ARBA" id="ARBA00022785"/>
    </source>
</evidence>
<dbReference type="Gene3D" id="2.40.10.240">
    <property type="entry name" value="QueA-like"/>
    <property type="match status" value="1"/>
</dbReference>
<gene>
    <name evidence="6" type="ORF">ACFQNG_18180</name>
</gene>